<evidence type="ECO:0000313" key="8">
    <source>
        <dbReference type="Proteomes" id="UP000664859"/>
    </source>
</evidence>
<comment type="function">
    <text evidence="6">Functions as actin-binding component of the Arp2/3 complex which is involved in regulation of actin polymerization and together with an activating nucleation-promoting factor (NPF) mediates the formation of branched actin networks.</text>
</comment>
<gene>
    <name evidence="7" type="ORF">JKP88DRAFT_214271</name>
</gene>
<evidence type="ECO:0000256" key="3">
    <source>
        <dbReference type="ARBA" id="ARBA00022490"/>
    </source>
</evidence>
<comment type="caution">
    <text evidence="7">The sequence shown here is derived from an EMBL/GenBank/DDBJ whole genome shotgun (WGS) entry which is preliminary data.</text>
</comment>
<keyword evidence="3 6" id="KW-0963">Cytoplasm</keyword>
<evidence type="ECO:0000256" key="5">
    <source>
        <dbReference type="ARBA" id="ARBA00023212"/>
    </source>
</evidence>
<dbReference type="GO" id="GO:0005885">
    <property type="term" value="C:Arp2/3 protein complex"/>
    <property type="evidence" value="ECO:0007669"/>
    <property type="project" value="InterPro"/>
</dbReference>
<comment type="subcellular location">
    <subcellularLocation>
        <location evidence="1 6">Cytoplasm</location>
        <location evidence="1 6">Cytoskeleton</location>
    </subcellularLocation>
</comment>
<dbReference type="GO" id="GO:0030041">
    <property type="term" value="P:actin filament polymerization"/>
    <property type="evidence" value="ECO:0007669"/>
    <property type="project" value="InterPro"/>
</dbReference>
<dbReference type="GO" id="GO:0051015">
    <property type="term" value="F:actin filament binding"/>
    <property type="evidence" value="ECO:0007669"/>
    <property type="project" value="TreeGrafter"/>
</dbReference>
<comment type="similarity">
    <text evidence="2 6">Belongs to the ARPC2 family.</text>
</comment>
<dbReference type="Gene3D" id="3.30.1460.20">
    <property type="match status" value="1"/>
</dbReference>
<dbReference type="GO" id="GO:0034314">
    <property type="term" value="P:Arp2/3 complex-mediated actin nucleation"/>
    <property type="evidence" value="ECO:0007669"/>
    <property type="project" value="InterPro"/>
</dbReference>
<keyword evidence="8" id="KW-1185">Reference proteome</keyword>
<reference evidence="7" key="1">
    <citation type="submission" date="2021-02" db="EMBL/GenBank/DDBJ databases">
        <title>First Annotated Genome of the Yellow-green Alga Tribonema minus.</title>
        <authorList>
            <person name="Mahan K.M."/>
        </authorList>
    </citation>
    <scope>NUCLEOTIDE SEQUENCE</scope>
    <source>
        <strain evidence="7">UTEX B ZZ1240</strain>
    </source>
</reference>
<evidence type="ECO:0000313" key="7">
    <source>
        <dbReference type="EMBL" id="KAG5193003.1"/>
    </source>
</evidence>
<comment type="subunit">
    <text evidence="6">Component of the Arp2/3 complex.</text>
</comment>
<dbReference type="Proteomes" id="UP000664859">
    <property type="component" value="Unassembled WGS sequence"/>
</dbReference>
<keyword evidence="5 6" id="KW-0206">Cytoskeleton</keyword>
<evidence type="ECO:0000256" key="2">
    <source>
        <dbReference type="ARBA" id="ARBA00007192"/>
    </source>
</evidence>
<dbReference type="Pfam" id="PF04045">
    <property type="entry name" value="P34-Arc"/>
    <property type="match status" value="1"/>
</dbReference>
<organism evidence="7 8">
    <name type="scientific">Tribonema minus</name>
    <dbReference type="NCBI Taxonomy" id="303371"/>
    <lineage>
        <taxon>Eukaryota</taxon>
        <taxon>Sar</taxon>
        <taxon>Stramenopiles</taxon>
        <taxon>Ochrophyta</taxon>
        <taxon>PX clade</taxon>
        <taxon>Xanthophyceae</taxon>
        <taxon>Tribonematales</taxon>
        <taxon>Tribonemataceae</taxon>
        <taxon>Tribonema</taxon>
    </lineage>
</organism>
<name>A0A835ZH76_9STRA</name>
<dbReference type="PANTHER" id="PTHR12058">
    <property type="entry name" value="ARP2/3 COMPLEX 34 KDA SUBUNIT"/>
    <property type="match status" value="1"/>
</dbReference>
<evidence type="ECO:0000256" key="1">
    <source>
        <dbReference type="ARBA" id="ARBA00004245"/>
    </source>
</evidence>
<evidence type="ECO:0000256" key="4">
    <source>
        <dbReference type="ARBA" id="ARBA00023203"/>
    </source>
</evidence>
<sequence length="180" mass="20243">MLGAPFTKAFASLLGGQSGSLPMMTLPWRKSEDVFIVPQADRVTVIFALDFAEQDERALCKVFLMEFADAQRSANNAPPTNFALEAPLELRSARVRGKPVGFLSFIIFPQHVQEGRLESCVTLLTGFRNYLHYHIKATKTYMHMRMRKRVVGLLQVLNRAVPEAEEKAKKTAQGKTFVRA</sequence>
<dbReference type="OrthoDB" id="148331at2759"/>
<accession>A0A835ZH76</accession>
<dbReference type="PANTHER" id="PTHR12058:SF0">
    <property type="entry name" value="ACTIN-RELATED PROTEIN 2_3 COMPLEX SUBUNIT 2"/>
    <property type="match status" value="1"/>
</dbReference>
<dbReference type="InterPro" id="IPR034666">
    <property type="entry name" value="ARPC2/4"/>
</dbReference>
<dbReference type="InterPro" id="IPR007188">
    <property type="entry name" value="ARPC2"/>
</dbReference>
<dbReference type="EMBL" id="JAFCMP010000001">
    <property type="protein sequence ID" value="KAG5193003.1"/>
    <property type="molecule type" value="Genomic_DNA"/>
</dbReference>
<evidence type="ECO:0000256" key="6">
    <source>
        <dbReference type="RuleBase" id="RU364015"/>
    </source>
</evidence>
<keyword evidence="4 6" id="KW-0009">Actin-binding</keyword>
<dbReference type="GO" id="GO:0005200">
    <property type="term" value="F:structural constituent of cytoskeleton"/>
    <property type="evidence" value="ECO:0007669"/>
    <property type="project" value="TreeGrafter"/>
</dbReference>
<proteinExistence type="inferred from homology"/>
<dbReference type="AlphaFoldDB" id="A0A835ZH76"/>
<protein>
    <recommendedName>
        <fullName evidence="6">Arp2/3 complex 34 kDa subunit</fullName>
    </recommendedName>
</protein>
<dbReference type="SUPFAM" id="SSF69645">
    <property type="entry name" value="Arp2/3 complex subunits"/>
    <property type="match status" value="1"/>
</dbReference>